<proteinExistence type="predicted"/>
<dbReference type="AlphaFoldDB" id="A0A2P6Q9G8"/>
<sequence length="63" mass="6985">MGKLILFGALDFKVVEDVLKEVDDDYYQKAIFNAGLQVISSRPSGQAMLDSQASDIEACRNLF</sequence>
<comment type="caution">
    <text evidence="1">The sequence shown here is derived from an EMBL/GenBank/DDBJ whole genome shotgun (WGS) entry which is preliminary data.</text>
</comment>
<dbReference type="Gramene" id="PRQ30820">
    <property type="protein sequence ID" value="PRQ30820"/>
    <property type="gene ID" value="RchiOBHm_Chr5g0028791"/>
</dbReference>
<organism evidence="1 2">
    <name type="scientific">Rosa chinensis</name>
    <name type="common">China rose</name>
    <dbReference type="NCBI Taxonomy" id="74649"/>
    <lineage>
        <taxon>Eukaryota</taxon>
        <taxon>Viridiplantae</taxon>
        <taxon>Streptophyta</taxon>
        <taxon>Embryophyta</taxon>
        <taxon>Tracheophyta</taxon>
        <taxon>Spermatophyta</taxon>
        <taxon>Magnoliopsida</taxon>
        <taxon>eudicotyledons</taxon>
        <taxon>Gunneridae</taxon>
        <taxon>Pentapetalae</taxon>
        <taxon>rosids</taxon>
        <taxon>fabids</taxon>
        <taxon>Rosales</taxon>
        <taxon>Rosaceae</taxon>
        <taxon>Rosoideae</taxon>
        <taxon>Rosoideae incertae sedis</taxon>
        <taxon>Rosa</taxon>
    </lineage>
</organism>
<accession>A0A2P6Q9G8</accession>
<dbReference type="EMBL" id="PDCK01000043">
    <property type="protein sequence ID" value="PRQ30820.1"/>
    <property type="molecule type" value="Genomic_DNA"/>
</dbReference>
<dbReference type="STRING" id="74649.A0A2P6Q9G8"/>
<gene>
    <name evidence="1" type="ORF">RchiOBHm_Chr5g0028791</name>
</gene>
<dbReference type="Proteomes" id="UP000238479">
    <property type="component" value="Chromosome 5"/>
</dbReference>
<evidence type="ECO:0000313" key="2">
    <source>
        <dbReference type="Proteomes" id="UP000238479"/>
    </source>
</evidence>
<evidence type="ECO:0000313" key="1">
    <source>
        <dbReference type="EMBL" id="PRQ30820.1"/>
    </source>
</evidence>
<keyword evidence="2" id="KW-1185">Reference proteome</keyword>
<protein>
    <submittedName>
        <fullName evidence="1">Uncharacterized protein</fullName>
    </submittedName>
</protein>
<name>A0A2P6Q9G8_ROSCH</name>
<reference evidence="1 2" key="1">
    <citation type="journal article" date="2018" name="Nat. Genet.">
        <title>The Rosa genome provides new insights in the design of modern roses.</title>
        <authorList>
            <person name="Bendahmane M."/>
        </authorList>
    </citation>
    <scope>NUCLEOTIDE SEQUENCE [LARGE SCALE GENOMIC DNA]</scope>
    <source>
        <strain evidence="2">cv. Old Blush</strain>
    </source>
</reference>